<name>A0A6I3XFL8_9BURK</name>
<keyword evidence="2" id="KW-1185">Reference proteome</keyword>
<dbReference type="RefSeq" id="WP_155710917.1">
    <property type="nucleotide sequence ID" value="NZ_BMWU01000062.1"/>
</dbReference>
<dbReference type="EMBL" id="WNWM01000002">
    <property type="protein sequence ID" value="MUI15199.1"/>
    <property type="molecule type" value="Genomic_DNA"/>
</dbReference>
<evidence type="ECO:0000313" key="1">
    <source>
        <dbReference type="EMBL" id="MUI15199.1"/>
    </source>
</evidence>
<comment type="caution">
    <text evidence="1">The sequence shown here is derived from an EMBL/GenBank/DDBJ whole genome shotgun (WGS) entry which is preliminary data.</text>
</comment>
<dbReference type="AlphaFoldDB" id="A0A6I3XFL8"/>
<protein>
    <submittedName>
        <fullName evidence="1">Uncharacterized protein</fullName>
    </submittedName>
</protein>
<proteinExistence type="predicted"/>
<sequence length="98" mass="10519">MNGDALRGDETWKAAGRRQVRRARPVTLVMQVMQVMQAKGCGMAFSLEVCRKTRCTSHPGRIHKSNAPCSTDATLAVTGETLAASTRTTVNANAVPAF</sequence>
<dbReference type="Proteomes" id="UP000431684">
    <property type="component" value="Unassembled WGS sequence"/>
</dbReference>
<reference evidence="1 2" key="1">
    <citation type="submission" date="2019-11" db="EMBL/GenBank/DDBJ databases">
        <title>Draft Genome Sequences of Six Type Strains of the Genus Massilia.</title>
        <authorList>
            <person name="Miess H."/>
            <person name="Frediansyah A."/>
            <person name="Goeker M."/>
            <person name="Gross H."/>
        </authorList>
    </citation>
    <scope>NUCLEOTIDE SEQUENCE [LARGE SCALE GENOMIC DNA]</scope>
    <source>
        <strain evidence="1 2">DSM 17513</strain>
    </source>
</reference>
<accession>A0A6I3XFL8</accession>
<evidence type="ECO:0000313" key="2">
    <source>
        <dbReference type="Proteomes" id="UP000431684"/>
    </source>
</evidence>
<organism evidence="1 2">
    <name type="scientific">Pseudoduganella dura</name>
    <dbReference type="NCBI Taxonomy" id="321982"/>
    <lineage>
        <taxon>Bacteria</taxon>
        <taxon>Pseudomonadati</taxon>
        <taxon>Pseudomonadota</taxon>
        <taxon>Betaproteobacteria</taxon>
        <taxon>Burkholderiales</taxon>
        <taxon>Oxalobacteraceae</taxon>
        <taxon>Telluria group</taxon>
        <taxon>Pseudoduganella</taxon>
    </lineage>
</organism>
<gene>
    <name evidence="1" type="ORF">GJV26_22415</name>
</gene>